<dbReference type="Gene3D" id="3.90.550.10">
    <property type="entry name" value="Spore Coat Polysaccharide Biosynthesis Protein SpsA, Chain A"/>
    <property type="match status" value="1"/>
</dbReference>
<accession>A0A7K0KGS7</accession>
<keyword evidence="1 3" id="KW-0808">Transferase</keyword>
<dbReference type="FunFam" id="3.90.550.10:FF:000003">
    <property type="entry name" value="2-C-methyl-D-erythritol 4-phosphate cytidylyltransferase"/>
    <property type="match status" value="1"/>
</dbReference>
<dbReference type="PANTHER" id="PTHR43015">
    <property type="entry name" value="D-RIBITOL-5-PHOSPHATE CYTIDYLYLTRANSFERASE"/>
    <property type="match status" value="1"/>
</dbReference>
<reference evidence="3 4" key="1">
    <citation type="submission" date="2019-08" db="EMBL/GenBank/DDBJ databases">
        <title>In-depth cultivation of the pig gut microbiome towards novel bacterial diversity and tailored functional studies.</title>
        <authorList>
            <person name="Wylensek D."/>
            <person name="Hitch T.C.A."/>
            <person name="Clavel T."/>
        </authorList>
    </citation>
    <scope>NUCLEOTIDE SEQUENCE [LARGE SCALE GENOMIC DNA]</scope>
    <source>
        <strain evidence="3 4">LKV-178-WT-2A</strain>
    </source>
</reference>
<keyword evidence="4" id="KW-1185">Reference proteome</keyword>
<name>A0A7K0KGS7_9BACT</name>
<dbReference type="PROSITE" id="PS01295">
    <property type="entry name" value="ISPD"/>
    <property type="match status" value="1"/>
</dbReference>
<evidence type="ECO:0000313" key="4">
    <source>
        <dbReference type="Proteomes" id="UP000438914"/>
    </source>
</evidence>
<dbReference type="InterPro" id="IPR029044">
    <property type="entry name" value="Nucleotide-diphossugar_trans"/>
</dbReference>
<dbReference type="GO" id="GO:0005829">
    <property type="term" value="C:cytosol"/>
    <property type="evidence" value="ECO:0007669"/>
    <property type="project" value="TreeGrafter"/>
</dbReference>
<dbReference type="RefSeq" id="WP_154534724.1">
    <property type="nucleotide sequence ID" value="NZ_VUNG01000029.1"/>
</dbReference>
<proteinExistence type="predicted"/>
<evidence type="ECO:0000256" key="1">
    <source>
        <dbReference type="ARBA" id="ARBA00022679"/>
    </source>
</evidence>
<dbReference type="PANTHER" id="PTHR43015:SF1">
    <property type="entry name" value="D-RIBITOL-5-PHOSPHATE CYTIDYLYLTRANSFERASE"/>
    <property type="match status" value="1"/>
</dbReference>
<dbReference type="EMBL" id="VUNG01000029">
    <property type="protein sequence ID" value="MST85136.1"/>
    <property type="molecule type" value="Genomic_DNA"/>
</dbReference>
<dbReference type="Proteomes" id="UP000438914">
    <property type="component" value="Unassembled WGS sequence"/>
</dbReference>
<evidence type="ECO:0000256" key="2">
    <source>
        <dbReference type="ARBA" id="ARBA00022695"/>
    </source>
</evidence>
<comment type="caution">
    <text evidence="3">The sequence shown here is derived from an EMBL/GenBank/DDBJ whole genome shotgun (WGS) entry which is preliminary data.</text>
</comment>
<sequence>MNYALIIAGGSGNRMGQDIPKQFMHVDNCPIIIHTMKAFQQHPDIHGIAVVCLAGWETVLQSYANQFNITKLKWIFPGGQNGQESIHNGIYGLREAGCKDDDLVLVHDAVRPLLSQDIISSNIAICQKYGYAITGIKCREAILESDDGFTTSTSIPRDKLIRTQTPQTFRLGNLIQAHEEAKAKGITNSVASCTLMAELGGREMHIVPGSEKNIKITTVEDLEILKALMKVQPETWLK</sequence>
<gene>
    <name evidence="3" type="ORF">FYJ73_10760</name>
</gene>
<dbReference type="GO" id="GO:0050518">
    <property type="term" value="F:2-C-methyl-D-erythritol 4-phosphate cytidylyltransferase activity"/>
    <property type="evidence" value="ECO:0007669"/>
    <property type="project" value="UniProtKB-ARBA"/>
</dbReference>
<dbReference type="CDD" id="cd02516">
    <property type="entry name" value="CDP-ME_synthetase"/>
    <property type="match status" value="1"/>
</dbReference>
<dbReference type="InterPro" id="IPR034683">
    <property type="entry name" value="IspD/TarI"/>
</dbReference>
<dbReference type="InterPro" id="IPR018294">
    <property type="entry name" value="ISPD_synthase_CS"/>
</dbReference>
<dbReference type="Pfam" id="PF01128">
    <property type="entry name" value="IspD"/>
    <property type="match status" value="1"/>
</dbReference>
<keyword evidence="2 3" id="KW-0548">Nucleotidyltransferase</keyword>
<dbReference type="AlphaFoldDB" id="A0A7K0KGS7"/>
<dbReference type="GO" id="GO:0008299">
    <property type="term" value="P:isoprenoid biosynthetic process"/>
    <property type="evidence" value="ECO:0007669"/>
    <property type="project" value="InterPro"/>
</dbReference>
<organism evidence="3 4">
    <name type="scientific">Hallella mizrahii</name>
    <dbReference type="NCBI Taxonomy" id="2606637"/>
    <lineage>
        <taxon>Bacteria</taxon>
        <taxon>Pseudomonadati</taxon>
        <taxon>Bacteroidota</taxon>
        <taxon>Bacteroidia</taxon>
        <taxon>Bacteroidales</taxon>
        <taxon>Prevotellaceae</taxon>
        <taxon>Hallella</taxon>
    </lineage>
</organism>
<evidence type="ECO:0000313" key="3">
    <source>
        <dbReference type="EMBL" id="MST85136.1"/>
    </source>
</evidence>
<dbReference type="SUPFAM" id="SSF53448">
    <property type="entry name" value="Nucleotide-diphospho-sugar transferases"/>
    <property type="match status" value="1"/>
</dbReference>
<protein>
    <submittedName>
        <fullName evidence="3">2-C-methyl-D-erythritol 4-phosphate cytidylyltransferase</fullName>
    </submittedName>
</protein>